<organism evidence="1 2">
    <name type="scientific">Thermovenabulum gondwanense</name>
    <dbReference type="NCBI Taxonomy" id="520767"/>
    <lineage>
        <taxon>Bacteria</taxon>
        <taxon>Bacillati</taxon>
        <taxon>Bacillota</taxon>
        <taxon>Clostridia</taxon>
        <taxon>Thermosediminibacterales</taxon>
        <taxon>Thermosediminibacteraceae</taxon>
        <taxon>Thermovenabulum</taxon>
    </lineage>
</organism>
<comment type="caution">
    <text evidence="1">The sequence shown here is derived from an EMBL/GenBank/DDBJ whole genome shotgun (WGS) entry which is preliminary data.</text>
</comment>
<dbReference type="AlphaFoldDB" id="A0A161PW31"/>
<name>A0A161PW31_9FIRM</name>
<accession>A0A161PW31</accession>
<sequence length="187" mass="21942">MTEDPRSEKEKQAYKEMRDKVTIQTIRRRAREVLYNEQAPLIERLKAAEKLKKSYEKVGDKINNIDKHYLNGLNKYLENLNINNIVKIDEESGIITIKGTTNKSVKAFPNAVVDLLNPKLDKITQRRFYDEKGNAKVDIDLTDHGHPKTHPIVPHAHDWKNGERQREFRPLTEVEKEKIKDIWSDEE</sequence>
<reference evidence="1 2" key="1">
    <citation type="submission" date="2015-12" db="EMBL/GenBank/DDBJ databases">
        <title>Draft genome of Thermovenabulum gondwanense isolated from a red thermophilic microbial mat colonisisng an outflow channel of a bore well.</title>
        <authorList>
            <person name="Patel B.K."/>
        </authorList>
    </citation>
    <scope>NUCLEOTIDE SEQUENCE [LARGE SCALE GENOMIC DNA]</scope>
    <source>
        <strain evidence="1 2">R270</strain>
    </source>
</reference>
<keyword evidence="2" id="KW-1185">Reference proteome</keyword>
<evidence type="ECO:0000313" key="1">
    <source>
        <dbReference type="EMBL" id="KYO67331.1"/>
    </source>
</evidence>
<evidence type="ECO:0000313" key="2">
    <source>
        <dbReference type="Proteomes" id="UP000075737"/>
    </source>
</evidence>
<proteinExistence type="predicted"/>
<gene>
    <name evidence="1" type="ORF">ATZ99_06170</name>
</gene>
<dbReference type="EMBL" id="LOHZ01000022">
    <property type="protein sequence ID" value="KYO67331.1"/>
    <property type="molecule type" value="Genomic_DNA"/>
</dbReference>
<dbReference type="Proteomes" id="UP000075737">
    <property type="component" value="Unassembled WGS sequence"/>
</dbReference>
<protein>
    <submittedName>
        <fullName evidence="1">Uncharacterized protein</fullName>
    </submittedName>
</protein>